<feature type="transmembrane region" description="Helical" evidence="1">
    <location>
        <begin position="162"/>
        <end position="183"/>
    </location>
</feature>
<keyword evidence="3" id="KW-1185">Reference proteome</keyword>
<gene>
    <name evidence="2" type="ORF">GLAREA_08925</name>
</gene>
<dbReference type="GeneID" id="19467973"/>
<evidence type="ECO:0000256" key="1">
    <source>
        <dbReference type="SAM" id="Phobius"/>
    </source>
</evidence>
<dbReference type="KEGG" id="glz:GLAREA_08925"/>
<organism evidence="2 3">
    <name type="scientific">Glarea lozoyensis (strain ATCC 20868 / MF5171)</name>
    <dbReference type="NCBI Taxonomy" id="1116229"/>
    <lineage>
        <taxon>Eukaryota</taxon>
        <taxon>Fungi</taxon>
        <taxon>Dikarya</taxon>
        <taxon>Ascomycota</taxon>
        <taxon>Pezizomycotina</taxon>
        <taxon>Leotiomycetes</taxon>
        <taxon>Helotiales</taxon>
        <taxon>Helotiaceae</taxon>
        <taxon>Glarea</taxon>
    </lineage>
</organism>
<proteinExistence type="predicted"/>
<keyword evidence="1" id="KW-0812">Transmembrane</keyword>
<feature type="transmembrane region" description="Helical" evidence="1">
    <location>
        <begin position="195"/>
        <end position="218"/>
    </location>
</feature>
<evidence type="ECO:0000313" key="2">
    <source>
        <dbReference type="EMBL" id="EPE36762.1"/>
    </source>
</evidence>
<keyword evidence="1" id="KW-1133">Transmembrane helix</keyword>
<keyword evidence="1" id="KW-0472">Membrane</keyword>
<reference evidence="2 3" key="1">
    <citation type="journal article" date="2013" name="BMC Genomics">
        <title>Genomics-driven discovery of the pneumocandin biosynthetic gene cluster in the fungus Glarea lozoyensis.</title>
        <authorList>
            <person name="Chen L."/>
            <person name="Yue Q."/>
            <person name="Zhang X."/>
            <person name="Xiang M."/>
            <person name="Wang C."/>
            <person name="Li S."/>
            <person name="Che Y."/>
            <person name="Ortiz-Lopez F.J."/>
            <person name="Bills G.F."/>
            <person name="Liu X."/>
            <person name="An Z."/>
        </authorList>
    </citation>
    <scope>NUCLEOTIDE SEQUENCE [LARGE SCALE GENOMIC DNA]</scope>
    <source>
        <strain evidence="3">ATCC 20868 / MF5171</strain>
    </source>
</reference>
<protein>
    <submittedName>
        <fullName evidence="2">Uncharacterized protein</fullName>
    </submittedName>
</protein>
<accession>S3DEC6</accession>
<dbReference type="Proteomes" id="UP000016922">
    <property type="component" value="Unassembled WGS sequence"/>
</dbReference>
<dbReference type="eggNOG" id="ENOG502RZT9">
    <property type="taxonomic scope" value="Eukaryota"/>
</dbReference>
<dbReference type="OMA" id="YLLTTFY"/>
<dbReference type="EMBL" id="KE145352">
    <property type="protein sequence ID" value="EPE36762.1"/>
    <property type="molecule type" value="Genomic_DNA"/>
</dbReference>
<dbReference type="RefSeq" id="XP_008076077.1">
    <property type="nucleotide sequence ID" value="XM_008077886.1"/>
</dbReference>
<evidence type="ECO:0000313" key="3">
    <source>
        <dbReference type="Proteomes" id="UP000016922"/>
    </source>
</evidence>
<sequence length="323" mass="34328">MSRTIARRSDIAPLQSKLPTPLRFPLLVVLSLSLSSFLYSLAAPVIEGDLASVSRRLEGWGEVLGLAGWKAGELGLGWWGGFDGYDLAALSLLGKGPSLYLLGTFYNIRAATVVTSLLIDALATYIPFRLLRPLSRAHAASTAPDSTIVPNKDIVTDSSIQILTTLLASSIYSLTLFSAYATYLPVYFVTYFNKIYSIEAAHSATLVSLFPITLLLGVAAKSFIFTPAAAAAPSLLEARDTVFNPATATLTETFWYNVWSFSPRTRTVIQRTATLALVSGVNTFVQTYVTIEGVEAVGALAYAGVWAVAAVVTGASLGAVGAV</sequence>
<dbReference type="HOGENOM" id="CLU_042059_1_1_1"/>
<feature type="transmembrane region" description="Helical" evidence="1">
    <location>
        <begin position="108"/>
        <end position="128"/>
    </location>
</feature>
<dbReference type="AlphaFoldDB" id="S3DEC6"/>
<dbReference type="OrthoDB" id="5394254at2759"/>
<name>S3DEC6_GLAL2</name>